<proteinExistence type="predicted"/>
<evidence type="ECO:0000256" key="1">
    <source>
        <dbReference type="SAM" id="Phobius"/>
    </source>
</evidence>
<gene>
    <name evidence="2" type="ORF">GCM10023336_77370</name>
</gene>
<feature type="transmembrane region" description="Helical" evidence="1">
    <location>
        <begin position="67"/>
        <end position="84"/>
    </location>
</feature>
<keyword evidence="1" id="KW-0812">Transmembrane</keyword>
<sequence length="106" mass="11330">MLVEGVESFGRALLAVAVAATAAVLSNRISERTRIPAPAFFLVAPAVASDLVPRLEQFPIASVQDVVTVALVVLLFNGGLSLGWRQCRGHARHRRAAGARRSWPDS</sequence>
<accession>A0ABP9LT65</accession>
<evidence type="ECO:0008006" key="4">
    <source>
        <dbReference type="Google" id="ProtNLM"/>
    </source>
</evidence>
<reference evidence="3" key="1">
    <citation type="journal article" date="2019" name="Int. J. Syst. Evol. Microbiol.">
        <title>The Global Catalogue of Microorganisms (GCM) 10K type strain sequencing project: providing services to taxonomists for standard genome sequencing and annotation.</title>
        <authorList>
            <consortium name="The Broad Institute Genomics Platform"/>
            <consortium name="The Broad Institute Genome Sequencing Center for Infectious Disease"/>
            <person name="Wu L."/>
            <person name="Ma J."/>
        </authorList>
    </citation>
    <scope>NUCLEOTIDE SEQUENCE [LARGE SCALE GENOMIC DNA]</scope>
    <source>
        <strain evidence="3">JCM 18410</strain>
    </source>
</reference>
<comment type="caution">
    <text evidence="2">The sequence shown here is derived from an EMBL/GenBank/DDBJ whole genome shotgun (WGS) entry which is preliminary data.</text>
</comment>
<evidence type="ECO:0000313" key="3">
    <source>
        <dbReference type="Proteomes" id="UP001500124"/>
    </source>
</evidence>
<organism evidence="2 3">
    <name type="scientific">Streptomyces similanensis</name>
    <dbReference type="NCBI Taxonomy" id="1274988"/>
    <lineage>
        <taxon>Bacteria</taxon>
        <taxon>Bacillati</taxon>
        <taxon>Actinomycetota</taxon>
        <taxon>Actinomycetes</taxon>
        <taxon>Kitasatosporales</taxon>
        <taxon>Streptomycetaceae</taxon>
        <taxon>Streptomyces</taxon>
    </lineage>
</organism>
<name>A0ABP9LT65_9ACTN</name>
<keyword evidence="1" id="KW-1133">Transmembrane helix</keyword>
<evidence type="ECO:0000313" key="2">
    <source>
        <dbReference type="EMBL" id="GAA5082507.1"/>
    </source>
</evidence>
<protein>
    <recommendedName>
        <fullName evidence="4">Cation/H+ exchanger domain-containing protein</fullName>
    </recommendedName>
</protein>
<keyword evidence="1" id="KW-0472">Membrane</keyword>
<keyword evidence="3" id="KW-1185">Reference proteome</keyword>
<dbReference type="Proteomes" id="UP001500124">
    <property type="component" value="Unassembled WGS sequence"/>
</dbReference>
<dbReference type="EMBL" id="BAABKC010000149">
    <property type="protein sequence ID" value="GAA5082507.1"/>
    <property type="molecule type" value="Genomic_DNA"/>
</dbReference>